<keyword evidence="10" id="KW-1185">Reference proteome</keyword>
<evidence type="ECO:0000256" key="5">
    <source>
        <dbReference type="ARBA" id="ARBA00022989"/>
    </source>
</evidence>
<evidence type="ECO:0000256" key="1">
    <source>
        <dbReference type="ARBA" id="ARBA00004651"/>
    </source>
</evidence>
<comment type="similarity">
    <text evidence="7">Belongs to the binding-protein-dependent transport system permease family.</text>
</comment>
<feature type="transmembrane region" description="Helical" evidence="7">
    <location>
        <begin position="463"/>
        <end position="488"/>
    </location>
</feature>
<keyword evidence="2 7" id="KW-0813">Transport</keyword>
<dbReference type="PANTHER" id="PTHR30465:SF0">
    <property type="entry name" value="OLIGOPEPTIDE TRANSPORT SYSTEM PERMEASE PROTEIN APPB"/>
    <property type="match status" value="1"/>
</dbReference>
<evidence type="ECO:0000256" key="7">
    <source>
        <dbReference type="RuleBase" id="RU363032"/>
    </source>
</evidence>
<keyword evidence="6 7" id="KW-0472">Membrane</keyword>
<accession>A0ABT9YTN8</accession>
<gene>
    <name evidence="9" type="ORF">J2S23_001936</name>
</gene>
<comment type="caution">
    <text evidence="9">The sequence shown here is derived from an EMBL/GenBank/DDBJ whole genome shotgun (WGS) entry which is preliminary data.</text>
</comment>
<reference evidence="9 10" key="1">
    <citation type="submission" date="2023-07" db="EMBL/GenBank/DDBJ databases">
        <title>Genomic Encyclopedia of Type Strains, Phase IV (KMG-IV): sequencing the most valuable type-strain genomes for metagenomic binning, comparative biology and taxonomic classification.</title>
        <authorList>
            <person name="Goeker M."/>
        </authorList>
    </citation>
    <scope>NUCLEOTIDE SEQUENCE [LARGE SCALE GENOMIC DNA]</scope>
    <source>
        <strain evidence="9 10">DSM 105143</strain>
    </source>
</reference>
<dbReference type="Pfam" id="PF00528">
    <property type="entry name" value="BPD_transp_1"/>
    <property type="match status" value="1"/>
</dbReference>
<evidence type="ECO:0000259" key="8">
    <source>
        <dbReference type="PROSITE" id="PS50928"/>
    </source>
</evidence>
<keyword evidence="3" id="KW-1003">Cell membrane</keyword>
<organism evidence="9 10">
    <name type="scientific">Streptococcus moroccensis</name>
    <dbReference type="NCBI Taxonomy" id="1451356"/>
    <lineage>
        <taxon>Bacteria</taxon>
        <taxon>Bacillati</taxon>
        <taxon>Bacillota</taxon>
        <taxon>Bacilli</taxon>
        <taxon>Lactobacillales</taxon>
        <taxon>Streptococcaceae</taxon>
        <taxon>Streptococcus</taxon>
    </lineage>
</organism>
<feature type="transmembrane region" description="Helical" evidence="7">
    <location>
        <begin position="362"/>
        <end position="381"/>
    </location>
</feature>
<feature type="transmembrane region" description="Helical" evidence="7">
    <location>
        <begin position="420"/>
        <end position="443"/>
    </location>
</feature>
<dbReference type="InterPro" id="IPR000515">
    <property type="entry name" value="MetI-like"/>
</dbReference>
<evidence type="ECO:0000256" key="2">
    <source>
        <dbReference type="ARBA" id="ARBA00022448"/>
    </source>
</evidence>
<feature type="transmembrane region" description="Helical" evidence="7">
    <location>
        <begin position="12"/>
        <end position="31"/>
    </location>
</feature>
<feature type="transmembrane region" description="Helical" evidence="7">
    <location>
        <begin position="280"/>
        <end position="305"/>
    </location>
</feature>
<dbReference type="SUPFAM" id="SSF161098">
    <property type="entry name" value="MetI-like"/>
    <property type="match status" value="1"/>
</dbReference>
<dbReference type="PROSITE" id="PS50928">
    <property type="entry name" value="ABC_TM1"/>
    <property type="match status" value="1"/>
</dbReference>
<dbReference type="Gene3D" id="1.10.3720.10">
    <property type="entry name" value="MetI-like"/>
    <property type="match status" value="1"/>
</dbReference>
<dbReference type="InterPro" id="IPR035906">
    <property type="entry name" value="MetI-like_sf"/>
</dbReference>
<dbReference type="Proteomes" id="UP001223079">
    <property type="component" value="Unassembled WGS sequence"/>
</dbReference>
<keyword evidence="4 7" id="KW-0812">Transmembrane</keyword>
<evidence type="ECO:0000313" key="10">
    <source>
        <dbReference type="Proteomes" id="UP001223079"/>
    </source>
</evidence>
<evidence type="ECO:0000256" key="4">
    <source>
        <dbReference type="ARBA" id="ARBA00022692"/>
    </source>
</evidence>
<keyword evidence="5 7" id="KW-1133">Transmembrane helix</keyword>
<dbReference type="EMBL" id="JAUSTM010000024">
    <property type="protein sequence ID" value="MDQ0223361.1"/>
    <property type="molecule type" value="Genomic_DNA"/>
</dbReference>
<protein>
    <submittedName>
        <fullName evidence="9">Oligopeptide transport system permease protein</fullName>
    </submittedName>
</protein>
<feature type="transmembrane region" description="Helical" evidence="7">
    <location>
        <begin position="317"/>
        <end position="337"/>
    </location>
</feature>
<dbReference type="RefSeq" id="WP_307122511.1">
    <property type="nucleotide sequence ID" value="NZ_JAUSTM010000024.1"/>
</dbReference>
<dbReference type="CDD" id="cd06261">
    <property type="entry name" value="TM_PBP2"/>
    <property type="match status" value="1"/>
</dbReference>
<evidence type="ECO:0000256" key="3">
    <source>
        <dbReference type="ARBA" id="ARBA00022475"/>
    </source>
</evidence>
<proteinExistence type="inferred from homology"/>
<dbReference type="PANTHER" id="PTHR30465">
    <property type="entry name" value="INNER MEMBRANE ABC TRANSPORTER"/>
    <property type="match status" value="1"/>
</dbReference>
<comment type="subcellular location">
    <subcellularLocation>
        <location evidence="1 7">Cell membrane</location>
        <topology evidence="1 7">Multi-pass membrane protein</topology>
    </subcellularLocation>
</comment>
<evidence type="ECO:0000256" key="6">
    <source>
        <dbReference type="ARBA" id="ARBA00023136"/>
    </source>
</evidence>
<name>A0ABT9YTN8_9STRE</name>
<sequence>MKKYIFNRILRSLVSIFLVTTLIYTIVYTLVPRRQIFKNDTNYTKMTKTPDTKADYENTIFEKMGYIDYYNTRELRAKASEFDASVTVEGTDQNKAIYEEYIKQLGNGWTLHQFQESGQFYATRDVPIFQRVFEFYGNLVQIDHPWRIQDASNPDLERGISIENDPSVGWSVVGSGTKHKYLLYFNSKFPYIHQNFIKLNLGTSYPTYQNIPVLQVITQGQGKKEMTDVTFPSGETKSSSVDIYSRSYRSPEKADSQTIRNFGAGDAYTSTLTNYTDPSMIASSAIIGIFGVIISYFVGLPLAILMSRFKGTRIDSFSTATLTFIMAMPSVALAYIIRTIGTTLFGLPNAFPILGASDYRSYVLPVVILGVLGIPGLAIWARRYLIDQDSSDYVRFARAKGLSEKEISYRHIFKNAMVPIVNGIPSSILSVIVGATLTESLFAFPGMGKMMIDSVKASNSSMIVGLTFIFSTLSIFAVMAGDILMTIVDPRINLSAKKGGK</sequence>
<feature type="domain" description="ABC transmembrane type-1" evidence="8">
    <location>
        <begin position="281"/>
        <end position="485"/>
    </location>
</feature>
<evidence type="ECO:0000313" key="9">
    <source>
        <dbReference type="EMBL" id="MDQ0223361.1"/>
    </source>
</evidence>